<feature type="region of interest" description="Disordered" evidence="3">
    <location>
        <begin position="23"/>
        <end position="264"/>
    </location>
</feature>
<evidence type="ECO:0000256" key="2">
    <source>
        <dbReference type="ARBA" id="ARBA00022737"/>
    </source>
</evidence>
<dbReference type="FunFam" id="3.80.10.10:FF:000328">
    <property type="entry name" value="187-kDa microtubule-associated protein AIR9"/>
    <property type="match status" value="1"/>
</dbReference>
<dbReference type="SMART" id="SM00365">
    <property type="entry name" value="LRR_SD22"/>
    <property type="match status" value="4"/>
</dbReference>
<dbReference type="Gene3D" id="3.80.10.10">
    <property type="entry name" value="Ribonuclease Inhibitor"/>
    <property type="match status" value="1"/>
</dbReference>
<dbReference type="InterPro" id="IPR032675">
    <property type="entry name" value="LRR_dom_sf"/>
</dbReference>
<protein>
    <submittedName>
        <fullName evidence="6">187-kDa microtubule-associated protein AIR9-like</fullName>
    </submittedName>
</protein>
<evidence type="ECO:0000313" key="5">
    <source>
        <dbReference type="Proteomes" id="UP001515500"/>
    </source>
</evidence>
<feature type="domain" description="AIR9-like A9" evidence="4">
    <location>
        <begin position="501"/>
        <end position="581"/>
    </location>
</feature>
<feature type="compositionally biased region" description="Polar residues" evidence="3">
    <location>
        <begin position="75"/>
        <end position="97"/>
    </location>
</feature>
<feature type="compositionally biased region" description="Basic and acidic residues" evidence="3">
    <location>
        <begin position="128"/>
        <end position="138"/>
    </location>
</feature>
<feature type="compositionally biased region" description="Low complexity" evidence="3">
    <location>
        <begin position="217"/>
        <end position="247"/>
    </location>
</feature>
<reference evidence="6" key="1">
    <citation type="submission" date="2025-08" db="UniProtKB">
        <authorList>
            <consortium name="RefSeq"/>
        </authorList>
    </citation>
    <scope>IDENTIFICATION</scope>
</reference>
<evidence type="ECO:0000256" key="1">
    <source>
        <dbReference type="ARBA" id="ARBA00022614"/>
    </source>
</evidence>
<evidence type="ECO:0000259" key="4">
    <source>
        <dbReference type="Pfam" id="PF23197"/>
    </source>
</evidence>
<dbReference type="PANTHER" id="PTHR31149:SF11">
    <property type="entry name" value="187-KDA MICROTUBULE-ASSOCIATED PROTEIN AIR9"/>
    <property type="match status" value="1"/>
</dbReference>
<dbReference type="SUPFAM" id="SSF52058">
    <property type="entry name" value="L domain-like"/>
    <property type="match status" value="1"/>
</dbReference>
<keyword evidence="1" id="KW-0433">Leucine-rich repeat</keyword>
<evidence type="ECO:0000313" key="6">
    <source>
        <dbReference type="RefSeq" id="XP_039140518.1"/>
    </source>
</evidence>
<feature type="compositionally biased region" description="Polar residues" evidence="3">
    <location>
        <begin position="188"/>
        <end position="216"/>
    </location>
</feature>
<dbReference type="PANTHER" id="PTHR31149">
    <property type="entry name" value="EXPRESSED PROTEIN"/>
    <property type="match status" value="1"/>
</dbReference>
<dbReference type="RefSeq" id="XP_039140518.1">
    <property type="nucleotide sequence ID" value="XM_039284584.1"/>
</dbReference>
<dbReference type="Pfam" id="PF12799">
    <property type="entry name" value="LRR_4"/>
    <property type="match status" value="1"/>
</dbReference>
<keyword evidence="2" id="KW-0677">Repeat</keyword>
<keyword evidence="5" id="KW-1185">Reference proteome</keyword>
<organism evidence="5 6">
    <name type="scientific">Dioscorea cayennensis subsp. rotundata</name>
    <name type="common">White Guinea yam</name>
    <name type="synonym">Dioscorea rotundata</name>
    <dbReference type="NCBI Taxonomy" id="55577"/>
    <lineage>
        <taxon>Eukaryota</taxon>
        <taxon>Viridiplantae</taxon>
        <taxon>Streptophyta</taxon>
        <taxon>Embryophyta</taxon>
        <taxon>Tracheophyta</taxon>
        <taxon>Spermatophyta</taxon>
        <taxon>Magnoliopsida</taxon>
        <taxon>Liliopsida</taxon>
        <taxon>Dioscoreales</taxon>
        <taxon>Dioscoreaceae</taxon>
        <taxon>Dioscorea</taxon>
    </lineage>
</organism>
<evidence type="ECO:0000256" key="3">
    <source>
        <dbReference type="SAM" id="MobiDB-lite"/>
    </source>
</evidence>
<feature type="compositionally biased region" description="Basic and acidic residues" evidence="3">
    <location>
        <begin position="60"/>
        <end position="72"/>
    </location>
</feature>
<feature type="domain" description="AIR9-like A9" evidence="4">
    <location>
        <begin position="596"/>
        <end position="683"/>
    </location>
</feature>
<dbReference type="InterPro" id="IPR025875">
    <property type="entry name" value="Leu-rich_rpt_4"/>
</dbReference>
<gene>
    <name evidence="6" type="primary">LOC120277735</name>
</gene>
<name>A0AB40CN74_DIOCR</name>
<sequence>MEVSSGKQGVDLVEKCQNLVSSMESPVASAENVKKAMRSSKPIGVEPVAKRSGATSSLRKSSDSLKTTDSRATRPGSTLTKPTVSSINAQRRNSTGSALEKKPAIASKQFDNGSSTDERKVSRSNSDLSRKSIAETRRASLPSVSSKTKVSDTHPENKKSSPVPRLLQMSESGKLDSVKKPSVRPSLLGSTSKKAPSSPLDNSTGRSSSLKRVTSNISSPSTRSPRTISSLKSGSMSSSMDRGSSLSGRRKSSTPDGRDSRFMMLPQVDIKASDELRLDRRGHKVRTLTALNLSSNLEFVYLRDNLLSSIEGIELLKRVKVLDLSFNDFKGPGFEPLENCKALQQLYLAGNQITSLASLPQLPNLEFLSIAQNKLKSLSMASQPRLQVLAASKNKISTLKGFPHLPVLEHLRVEENAILEMSHLEAASILLVGPTLKKFNDRDLSPKEVEIAKLYPPHTALCIRNGWEFTQPELAADSTFCFLAEQWKDQFPPGYMLQEASIDQPFEEDACHCHFSFVNSNGDSDLKLKYQWFIGDRTATNFVAITDALGEVYWPKHGDIEKCLKVECTPILGEMEYSSIFALSSPVSPGTGYPKVLSLSVQGELVEGNVIKGVAEVAWCGGTPGKGVASWLRRRWNSSPVAVVGAEDEEYTLTADDIDSSLVFMYTPVTEEGARGEPQYAMTDFIKAATPSVSNVQILGDCLICVVAQVKHDGGMSQLLLPYAMAKHDYIALSSTPRYNCMTRGCTSSPLGNPDPEVEQNFRRRIRQINLRQDLLR</sequence>
<dbReference type="GO" id="GO:0005886">
    <property type="term" value="C:plasma membrane"/>
    <property type="evidence" value="ECO:0007669"/>
    <property type="project" value="TreeGrafter"/>
</dbReference>
<dbReference type="PROSITE" id="PS51450">
    <property type="entry name" value="LRR"/>
    <property type="match status" value="3"/>
</dbReference>
<proteinExistence type="predicted"/>
<dbReference type="GeneID" id="120277735"/>
<dbReference type="AlphaFoldDB" id="A0AB40CN74"/>
<feature type="compositionally biased region" description="Basic and acidic residues" evidence="3">
    <location>
        <begin position="149"/>
        <end position="159"/>
    </location>
</feature>
<dbReference type="Proteomes" id="UP001515500">
    <property type="component" value="Chromosome 15"/>
</dbReference>
<accession>A0AB40CN74</accession>
<dbReference type="GO" id="GO:0009506">
    <property type="term" value="C:plasmodesma"/>
    <property type="evidence" value="ECO:0007669"/>
    <property type="project" value="TreeGrafter"/>
</dbReference>
<dbReference type="InterPro" id="IPR056284">
    <property type="entry name" value="AIR9-like_A9"/>
</dbReference>
<dbReference type="InterPro" id="IPR001611">
    <property type="entry name" value="Leu-rich_rpt"/>
</dbReference>
<dbReference type="Pfam" id="PF23197">
    <property type="entry name" value="IG_AIR9"/>
    <property type="match status" value="2"/>
</dbReference>